<sequence>MNDTLTVMQDTADIRWSMPVDALMSNDYALREEALNRLYEKAKAAQWDVATDVDWSHDLDQANPLGMPDPTLLIYGTELWGKLADADKREVRHHAQGWLLSQILHGEQAALICASKLASAEDGLSARLCAAAQMMDEARHVEAYAKLVNEKLDVSYPMSRSLKGLLHDTITSSALDMTNLGMQVLVEGIALSIFQSVVAYSTDPFIKDLFLRIQRDEARHFAVGRITLCRVYAEMSAHELREREEFICEGAAVLYEHLCADDIWEPMGLSKRECSAMVRESPVSSSIRRSIFRRLVPTIREMGLLTPTVQATFEKLDVLDYAAMPLN</sequence>
<dbReference type="EMBL" id="CP021068">
    <property type="protein sequence ID" value="AWG30385.1"/>
    <property type="molecule type" value="Genomic_DNA"/>
</dbReference>
<dbReference type="AlphaFoldDB" id="A0AAD0ND03"/>
<dbReference type="Gene3D" id="1.10.620.20">
    <property type="entry name" value="Ribonucleotide Reductase, subunit A"/>
    <property type="match status" value="1"/>
</dbReference>
<organism evidence="1 2">
    <name type="scientific">Burkholderia cenocepacia</name>
    <dbReference type="NCBI Taxonomy" id="95486"/>
    <lineage>
        <taxon>Bacteria</taxon>
        <taxon>Pseudomonadati</taxon>
        <taxon>Pseudomonadota</taxon>
        <taxon>Betaproteobacteria</taxon>
        <taxon>Burkholderiales</taxon>
        <taxon>Burkholderiaceae</taxon>
        <taxon>Burkholderia</taxon>
        <taxon>Burkholderia cepacia complex</taxon>
    </lineage>
</organism>
<name>A0AAD0ND03_9BURK</name>
<dbReference type="InterPro" id="IPR025859">
    <property type="entry name" value="AurF/CmlI"/>
</dbReference>
<dbReference type="SUPFAM" id="SSF47240">
    <property type="entry name" value="Ferritin-like"/>
    <property type="match status" value="1"/>
</dbReference>
<dbReference type="InterPro" id="IPR012348">
    <property type="entry name" value="RNR-like"/>
</dbReference>
<evidence type="ECO:0000313" key="2">
    <source>
        <dbReference type="Proteomes" id="UP000244809"/>
    </source>
</evidence>
<dbReference type="Pfam" id="PF11583">
    <property type="entry name" value="AurF"/>
    <property type="match status" value="1"/>
</dbReference>
<evidence type="ECO:0008006" key="3">
    <source>
        <dbReference type="Google" id="ProtNLM"/>
    </source>
</evidence>
<dbReference type="InterPro" id="IPR009078">
    <property type="entry name" value="Ferritin-like_SF"/>
</dbReference>
<proteinExistence type="predicted"/>
<dbReference type="GO" id="GO:0016491">
    <property type="term" value="F:oxidoreductase activity"/>
    <property type="evidence" value="ECO:0007669"/>
    <property type="project" value="InterPro"/>
</dbReference>
<evidence type="ECO:0000313" key="1">
    <source>
        <dbReference type="EMBL" id="AWG30385.1"/>
    </source>
</evidence>
<protein>
    <recommendedName>
        <fullName evidence="3">Ferritin-like domain-containing protein</fullName>
    </recommendedName>
</protein>
<dbReference type="Proteomes" id="UP000244809">
    <property type="component" value="Chromosome 2"/>
</dbReference>
<accession>A0AAD0ND03</accession>
<dbReference type="RefSeq" id="WP_006481173.1">
    <property type="nucleotide sequence ID" value="NZ_CADEUB010000002.1"/>
</dbReference>
<gene>
    <name evidence="1" type="ORF">B9Z07_15995</name>
</gene>
<reference evidence="1 2" key="1">
    <citation type="submission" date="2017-04" db="EMBL/GenBank/DDBJ databases">
        <title>Complete genome sequence of Burkholderia cenocepacia PC184 Midwest clone.</title>
        <authorList>
            <person name="Mulks M.H."/>
            <person name="Cooper V.S."/>
        </authorList>
    </citation>
    <scope>NUCLEOTIDE SEQUENCE [LARGE SCALE GENOMIC DNA]</scope>
    <source>
        <strain evidence="1 2">PC184 Mulks</strain>
    </source>
</reference>
<dbReference type="CDD" id="cd00657">
    <property type="entry name" value="Ferritin_like"/>
    <property type="match status" value="1"/>
</dbReference>